<gene>
    <name evidence="4" type="ORF">QYE76_005137</name>
</gene>
<keyword evidence="1" id="KW-0863">Zinc-finger</keyword>
<dbReference type="InterPro" id="IPR001878">
    <property type="entry name" value="Znf_CCHC"/>
</dbReference>
<dbReference type="GO" id="GO:0003676">
    <property type="term" value="F:nucleic acid binding"/>
    <property type="evidence" value="ECO:0007669"/>
    <property type="project" value="InterPro"/>
</dbReference>
<name>A0AAD8RUB9_LOLMU</name>
<dbReference type="PROSITE" id="PS50158">
    <property type="entry name" value="ZF_CCHC"/>
    <property type="match status" value="1"/>
</dbReference>
<dbReference type="Proteomes" id="UP001231189">
    <property type="component" value="Unassembled WGS sequence"/>
</dbReference>
<protein>
    <recommendedName>
        <fullName evidence="3">CCHC-type domain-containing protein</fullName>
    </recommendedName>
</protein>
<organism evidence="4 5">
    <name type="scientific">Lolium multiflorum</name>
    <name type="common">Italian ryegrass</name>
    <name type="synonym">Lolium perenne subsp. multiflorum</name>
    <dbReference type="NCBI Taxonomy" id="4521"/>
    <lineage>
        <taxon>Eukaryota</taxon>
        <taxon>Viridiplantae</taxon>
        <taxon>Streptophyta</taxon>
        <taxon>Embryophyta</taxon>
        <taxon>Tracheophyta</taxon>
        <taxon>Spermatophyta</taxon>
        <taxon>Magnoliopsida</taxon>
        <taxon>Liliopsida</taxon>
        <taxon>Poales</taxon>
        <taxon>Poaceae</taxon>
        <taxon>BOP clade</taxon>
        <taxon>Pooideae</taxon>
        <taxon>Poodae</taxon>
        <taxon>Poeae</taxon>
        <taxon>Poeae Chloroplast Group 2 (Poeae type)</taxon>
        <taxon>Loliodinae</taxon>
        <taxon>Loliinae</taxon>
        <taxon>Lolium</taxon>
    </lineage>
</organism>
<sequence>MRNPSGYRNPVETPGGHNNYNNNNDNFNRAPPRAPNNSNTAPRWEQRYPITPKDKSTYNCYECGVAGHFSYECPKKLAKTAGNTSGPAQQQRHVTTNKFPQQPEQPQRRLYHMNAKKLRKPQTLCLPNRAERAVGCDAPWTRRSVERSSSLLLALHLYATLSSTPALYTLDTSPCLPCTVPSSH</sequence>
<dbReference type="AlphaFoldDB" id="A0AAD8RUB9"/>
<reference evidence="4" key="1">
    <citation type="submission" date="2023-07" db="EMBL/GenBank/DDBJ databases">
        <title>A chromosome-level genome assembly of Lolium multiflorum.</title>
        <authorList>
            <person name="Chen Y."/>
            <person name="Copetti D."/>
            <person name="Kolliker R."/>
            <person name="Studer B."/>
        </authorList>
    </citation>
    <scope>NUCLEOTIDE SEQUENCE</scope>
    <source>
        <strain evidence="4">02402/16</strain>
        <tissue evidence="4">Leaf</tissue>
    </source>
</reference>
<evidence type="ECO:0000313" key="4">
    <source>
        <dbReference type="EMBL" id="KAK1630822.1"/>
    </source>
</evidence>
<feature type="compositionally biased region" description="Polar residues" evidence="2">
    <location>
        <begin position="81"/>
        <end position="105"/>
    </location>
</feature>
<evidence type="ECO:0000256" key="2">
    <source>
        <dbReference type="SAM" id="MobiDB-lite"/>
    </source>
</evidence>
<keyword evidence="5" id="KW-1185">Reference proteome</keyword>
<proteinExistence type="predicted"/>
<dbReference type="InterPro" id="IPR036875">
    <property type="entry name" value="Znf_CCHC_sf"/>
</dbReference>
<keyword evidence="1" id="KW-0862">Zinc</keyword>
<feature type="region of interest" description="Disordered" evidence="2">
    <location>
        <begin position="1"/>
        <end position="50"/>
    </location>
</feature>
<dbReference type="Gene3D" id="4.10.60.10">
    <property type="entry name" value="Zinc finger, CCHC-type"/>
    <property type="match status" value="1"/>
</dbReference>
<dbReference type="SUPFAM" id="SSF57756">
    <property type="entry name" value="Retrovirus zinc finger-like domains"/>
    <property type="match status" value="1"/>
</dbReference>
<evidence type="ECO:0000259" key="3">
    <source>
        <dbReference type="PROSITE" id="PS50158"/>
    </source>
</evidence>
<evidence type="ECO:0000256" key="1">
    <source>
        <dbReference type="PROSITE-ProRule" id="PRU00047"/>
    </source>
</evidence>
<keyword evidence="1" id="KW-0479">Metal-binding</keyword>
<comment type="caution">
    <text evidence="4">The sequence shown here is derived from an EMBL/GenBank/DDBJ whole genome shotgun (WGS) entry which is preliminary data.</text>
</comment>
<dbReference type="SMART" id="SM00343">
    <property type="entry name" value="ZnF_C2HC"/>
    <property type="match status" value="1"/>
</dbReference>
<feature type="domain" description="CCHC-type" evidence="3">
    <location>
        <begin position="60"/>
        <end position="75"/>
    </location>
</feature>
<feature type="compositionally biased region" description="Low complexity" evidence="2">
    <location>
        <begin position="18"/>
        <end position="43"/>
    </location>
</feature>
<dbReference type="EMBL" id="JAUUTY010000005">
    <property type="protein sequence ID" value="KAK1630822.1"/>
    <property type="molecule type" value="Genomic_DNA"/>
</dbReference>
<dbReference type="GO" id="GO:0008270">
    <property type="term" value="F:zinc ion binding"/>
    <property type="evidence" value="ECO:0007669"/>
    <property type="project" value="UniProtKB-KW"/>
</dbReference>
<feature type="region of interest" description="Disordered" evidence="2">
    <location>
        <begin position="81"/>
        <end position="106"/>
    </location>
</feature>
<dbReference type="Pfam" id="PF00098">
    <property type="entry name" value="zf-CCHC"/>
    <property type="match status" value="1"/>
</dbReference>
<evidence type="ECO:0000313" key="5">
    <source>
        <dbReference type="Proteomes" id="UP001231189"/>
    </source>
</evidence>
<accession>A0AAD8RUB9</accession>